<gene>
    <name evidence="1" type="ORF">MRATA1EN22A_LOCUS15305</name>
</gene>
<proteinExistence type="predicted"/>
<evidence type="ECO:0000313" key="1">
    <source>
        <dbReference type="EMBL" id="CAN0305362.1"/>
    </source>
</evidence>
<organism evidence="1 2">
    <name type="scientific">Rangifer tarandus platyrhynchus</name>
    <name type="common">Svalbard reindeer</name>
    <dbReference type="NCBI Taxonomy" id="3082113"/>
    <lineage>
        <taxon>Eukaryota</taxon>
        <taxon>Metazoa</taxon>
        <taxon>Chordata</taxon>
        <taxon>Craniata</taxon>
        <taxon>Vertebrata</taxon>
        <taxon>Euteleostomi</taxon>
        <taxon>Mammalia</taxon>
        <taxon>Eutheria</taxon>
        <taxon>Laurasiatheria</taxon>
        <taxon>Artiodactyla</taxon>
        <taxon>Ruminantia</taxon>
        <taxon>Pecora</taxon>
        <taxon>Cervidae</taxon>
        <taxon>Odocoileinae</taxon>
        <taxon>Rangifer</taxon>
    </lineage>
</organism>
<protein>
    <submittedName>
        <fullName evidence="1">Uncharacterized protein</fullName>
    </submittedName>
</protein>
<feature type="non-terminal residue" evidence="1">
    <location>
        <position position="67"/>
    </location>
</feature>
<accession>A0AC59Z8B8</accession>
<feature type="non-terminal residue" evidence="1">
    <location>
        <position position="1"/>
    </location>
</feature>
<sequence>GQAISTWEASVGRQGCRESLCVCEGVCPAGGWGAGDRLTLPWQVRSQAADIPSVTKKITHLMLVKDC</sequence>
<reference evidence="1" key="2">
    <citation type="submission" date="2025-03" db="EMBL/GenBank/DDBJ databases">
        <authorList>
            <consortium name="ELIXIR-Norway"/>
            <consortium name="Elixir Norway"/>
        </authorList>
    </citation>
    <scope>NUCLEOTIDE SEQUENCE</scope>
</reference>
<dbReference type="EMBL" id="OX596109">
    <property type="protein sequence ID" value="CAN0305362.1"/>
    <property type="molecule type" value="Genomic_DNA"/>
</dbReference>
<dbReference type="Proteomes" id="UP001162501">
    <property type="component" value="Chromosome 25"/>
</dbReference>
<evidence type="ECO:0000313" key="2">
    <source>
        <dbReference type="Proteomes" id="UP001162501"/>
    </source>
</evidence>
<reference evidence="1" key="1">
    <citation type="submission" date="2023-05" db="EMBL/GenBank/DDBJ databases">
        <authorList>
            <consortium name="ELIXIR-Norway"/>
        </authorList>
    </citation>
    <scope>NUCLEOTIDE SEQUENCE</scope>
</reference>
<name>A0AC59Z8B8_RANTA</name>